<dbReference type="InterPro" id="IPR000477">
    <property type="entry name" value="RT_dom"/>
</dbReference>
<proteinExistence type="predicted"/>
<dbReference type="GO" id="GO:0003824">
    <property type="term" value="F:catalytic activity"/>
    <property type="evidence" value="ECO:0007669"/>
    <property type="project" value="InterPro"/>
</dbReference>
<sequence length="623" mass="70696">MPTQLTPGQDTAPVGSFHFCGRNRRKKKKNLKLATWNVRTLLDSYGRTERPHRRTALIAAELRRYNIDIAALSETRLLDEGSLIEEGSGYTFFWKGYPLGGQHLHGVGLAIKNTLLPRLTETPVGISERLMTLCIPLAKNRFATLLSVYAPTLPSDTEVKDSFYQSLDEALHRIPKTDKILLVGDFNARVGQSDRIWKGVLGRHGIGQANSNGMRLLTLCSEHNLTITNTIFQQKTKYKTSWMHPRSKHWHLIDYVIVRRCDIKDVLMCRAMRGAECWTDHRMIMAKVHMSVRPPIQKHGASGRRLDCARLKDTSTRNEFRCSLAEKLEELELILSGGNDTDQQWTTISSALHEAAAHSIGYKTKNHQAVYWRWWAEHFNTLLNQDSEADYTILDQLPELPQIDILNQPPTFLEVLSAVRSLKNNNSPGMDNIPAELLKQGGYLCTRALHQHITKVWADENIPQQWRDAKIVTIYKNKGDKTICGNHRGISLLAVAGKVLAKVLLQRLLNNITESLLPESQCGFRKNRSTVDMVFTARQLQEKCREQHQDLFMAFVDLSKAFDTVQRDLLWDILLRFGCPSKFVNILRQFHDGMNARVTIGGQESACFPVCTGVRQGCVLAPV</sequence>
<accession>A0A8M1KQA9</accession>
<dbReference type="PANTHER" id="PTHR19446">
    <property type="entry name" value="REVERSE TRANSCRIPTASES"/>
    <property type="match status" value="1"/>
</dbReference>
<dbReference type="RefSeq" id="XP_042566246.1">
    <property type="nucleotide sequence ID" value="XM_042710312.1"/>
</dbReference>
<name>A0A8M1KQA9_CLUHA</name>
<dbReference type="GeneID" id="116224468"/>
<dbReference type="OrthoDB" id="410381at2759"/>
<evidence type="ECO:0000313" key="2">
    <source>
        <dbReference type="Proteomes" id="UP000515152"/>
    </source>
</evidence>
<feature type="domain" description="Reverse transcriptase" evidence="1">
    <location>
        <begin position="455"/>
        <end position="623"/>
    </location>
</feature>
<organism evidence="2 3">
    <name type="scientific">Clupea harengus</name>
    <name type="common">Atlantic herring</name>
    <dbReference type="NCBI Taxonomy" id="7950"/>
    <lineage>
        <taxon>Eukaryota</taxon>
        <taxon>Metazoa</taxon>
        <taxon>Chordata</taxon>
        <taxon>Craniata</taxon>
        <taxon>Vertebrata</taxon>
        <taxon>Euteleostomi</taxon>
        <taxon>Actinopterygii</taxon>
        <taxon>Neopterygii</taxon>
        <taxon>Teleostei</taxon>
        <taxon>Clupei</taxon>
        <taxon>Clupeiformes</taxon>
        <taxon>Clupeoidei</taxon>
        <taxon>Clupeidae</taxon>
        <taxon>Clupea</taxon>
    </lineage>
</organism>
<dbReference type="Proteomes" id="UP000515152">
    <property type="component" value="Chromosome 17"/>
</dbReference>
<dbReference type="PROSITE" id="PS50878">
    <property type="entry name" value="RT_POL"/>
    <property type="match status" value="1"/>
</dbReference>
<dbReference type="Pfam" id="PF00078">
    <property type="entry name" value="RVT_1"/>
    <property type="match status" value="1"/>
</dbReference>
<evidence type="ECO:0000259" key="1">
    <source>
        <dbReference type="PROSITE" id="PS50878"/>
    </source>
</evidence>
<dbReference type="CDD" id="cd09076">
    <property type="entry name" value="L1-EN"/>
    <property type="match status" value="1"/>
</dbReference>
<dbReference type="InterPro" id="IPR005135">
    <property type="entry name" value="Endo/exonuclease/phosphatase"/>
</dbReference>
<dbReference type="AlphaFoldDB" id="A0A8M1KQA9"/>
<gene>
    <name evidence="3" type="primary">LOC116224468</name>
</gene>
<reference evidence="3" key="1">
    <citation type="submission" date="2025-08" db="UniProtKB">
        <authorList>
            <consortium name="RefSeq"/>
        </authorList>
    </citation>
    <scope>IDENTIFICATION</scope>
</reference>
<keyword evidence="2" id="KW-1185">Reference proteome</keyword>
<dbReference type="KEGG" id="char:116224468"/>
<protein>
    <submittedName>
        <fullName evidence="3">Uncharacterized protein LOC116224468</fullName>
    </submittedName>
</protein>
<evidence type="ECO:0000313" key="3">
    <source>
        <dbReference type="RefSeq" id="XP_042566246.1"/>
    </source>
</evidence>
<dbReference type="CDD" id="cd01650">
    <property type="entry name" value="RT_nLTR_like"/>
    <property type="match status" value="1"/>
</dbReference>
<feature type="non-terminal residue" evidence="3">
    <location>
        <position position="623"/>
    </location>
</feature>
<dbReference type="Pfam" id="PF03372">
    <property type="entry name" value="Exo_endo_phos"/>
    <property type="match status" value="1"/>
</dbReference>